<dbReference type="SUPFAM" id="SSF69065">
    <property type="entry name" value="RNase III domain-like"/>
    <property type="match status" value="2"/>
</dbReference>
<keyword evidence="11" id="KW-0547">Nucleotide-binding</keyword>
<comment type="subcellular location">
    <subcellularLocation>
        <location evidence="4">Cytoplasm</location>
    </subcellularLocation>
</comment>
<feature type="compositionally biased region" description="Basic and acidic residues" evidence="23">
    <location>
        <begin position="798"/>
        <end position="812"/>
    </location>
</feature>
<feature type="region of interest" description="Disordered" evidence="23">
    <location>
        <begin position="1129"/>
        <end position="1153"/>
    </location>
</feature>
<dbReference type="CDD" id="cd10843">
    <property type="entry name" value="DSRM_DICER"/>
    <property type="match status" value="1"/>
</dbReference>
<dbReference type="Gene3D" id="1.10.1520.10">
    <property type="entry name" value="Ribonuclease III domain"/>
    <property type="match status" value="2"/>
</dbReference>
<dbReference type="GO" id="GO:0031054">
    <property type="term" value="P:pre-miRNA processing"/>
    <property type="evidence" value="ECO:0007669"/>
    <property type="project" value="InterPro"/>
</dbReference>
<evidence type="ECO:0000259" key="27">
    <source>
        <dbReference type="PROSITE" id="PS50821"/>
    </source>
</evidence>
<keyword evidence="15" id="KW-0067">ATP-binding</keyword>
<dbReference type="Pfam" id="PF20930">
    <property type="entry name" value="Dicer_PBD"/>
    <property type="match status" value="1"/>
</dbReference>
<evidence type="ECO:0000313" key="31">
    <source>
        <dbReference type="EMBL" id="KAG2470514.1"/>
    </source>
</evidence>
<dbReference type="InterPro" id="IPR005034">
    <property type="entry name" value="Dicer_dimerisation"/>
</dbReference>
<protein>
    <recommendedName>
        <fullName evidence="5">ribonuclease III</fullName>
        <ecNumber evidence="5">3.1.26.3</ecNumber>
    </recommendedName>
</protein>
<dbReference type="PROSITE" id="PS51192">
    <property type="entry name" value="HELICASE_ATP_BIND_1"/>
    <property type="match status" value="1"/>
</dbReference>
<dbReference type="Proteomes" id="UP000886611">
    <property type="component" value="Unassembled WGS sequence"/>
</dbReference>
<dbReference type="CDD" id="cd02843">
    <property type="entry name" value="PAZ_dicer_like"/>
    <property type="match status" value="1"/>
</dbReference>
<gene>
    <name evidence="31" type="primary">Dicer1</name>
    <name evidence="31" type="ORF">GTO96_0004982</name>
</gene>
<dbReference type="PANTHER" id="PTHR14950">
    <property type="entry name" value="DICER-RELATED"/>
    <property type="match status" value="1"/>
</dbReference>
<evidence type="ECO:0000256" key="1">
    <source>
        <dbReference type="ARBA" id="ARBA00000109"/>
    </source>
</evidence>
<dbReference type="InterPro" id="IPR001589">
    <property type="entry name" value="Actinin_actin-bd_CS"/>
</dbReference>
<keyword evidence="12" id="KW-0255">Endonuclease</keyword>
<evidence type="ECO:0000256" key="9">
    <source>
        <dbReference type="ARBA" id="ARBA00022723"/>
    </source>
</evidence>
<dbReference type="PROSITE" id="PS51194">
    <property type="entry name" value="HELICASE_CTER"/>
    <property type="match status" value="1"/>
</dbReference>
<evidence type="ECO:0000256" key="11">
    <source>
        <dbReference type="ARBA" id="ARBA00022741"/>
    </source>
</evidence>
<accession>A0A8X7XNN9</accession>
<feature type="region of interest" description="Disordered" evidence="23">
    <location>
        <begin position="789"/>
        <end position="812"/>
    </location>
</feature>
<evidence type="ECO:0000256" key="22">
    <source>
        <dbReference type="PROSITE-ProRule" id="PRU00657"/>
    </source>
</evidence>
<dbReference type="InterPro" id="IPR038248">
    <property type="entry name" value="Dicer_dimer_sf"/>
</dbReference>
<dbReference type="SMART" id="SM00358">
    <property type="entry name" value="DSRM"/>
    <property type="match status" value="1"/>
</dbReference>
<feature type="domain" description="Helicase ATP-binding" evidence="28">
    <location>
        <begin position="837"/>
        <end position="947"/>
    </location>
</feature>
<dbReference type="GO" id="GO:0003779">
    <property type="term" value="F:actin binding"/>
    <property type="evidence" value="ECO:0007669"/>
    <property type="project" value="UniProtKB-KW"/>
</dbReference>
<evidence type="ECO:0000256" key="4">
    <source>
        <dbReference type="ARBA" id="ARBA00004496"/>
    </source>
</evidence>
<evidence type="ECO:0000256" key="23">
    <source>
        <dbReference type="SAM" id="MobiDB-lite"/>
    </source>
</evidence>
<dbReference type="GO" id="GO:0004530">
    <property type="term" value="F:deoxyribonuclease I activity"/>
    <property type="evidence" value="ECO:0007669"/>
    <property type="project" value="TreeGrafter"/>
</dbReference>
<evidence type="ECO:0000259" key="29">
    <source>
        <dbReference type="PROSITE" id="PS51194"/>
    </source>
</evidence>
<dbReference type="FunFam" id="1.10.1520.10:FF:000005">
    <property type="entry name" value="Putative endoribonuclease dicer"/>
    <property type="match status" value="1"/>
</dbReference>
<dbReference type="GO" id="GO:0005524">
    <property type="term" value="F:ATP binding"/>
    <property type="evidence" value="ECO:0007669"/>
    <property type="project" value="UniProtKB-KW"/>
</dbReference>
<dbReference type="FunFam" id="3.40.50.300:FF:000588">
    <property type="entry name" value="Endoribonuclease Dicer isoform 1"/>
    <property type="match status" value="1"/>
</dbReference>
<dbReference type="SUPFAM" id="SSF54768">
    <property type="entry name" value="dsRNA-binding domain-like"/>
    <property type="match status" value="1"/>
</dbReference>
<feature type="domain" description="DRBM" evidence="25">
    <location>
        <begin position="2450"/>
        <end position="2515"/>
    </location>
</feature>
<dbReference type="PROSITE" id="PS50142">
    <property type="entry name" value="RNASE_3_2"/>
    <property type="match status" value="2"/>
</dbReference>
<dbReference type="PROSITE" id="PS51327">
    <property type="entry name" value="DICER_DSRBF"/>
    <property type="match status" value="1"/>
</dbReference>
<evidence type="ECO:0000256" key="7">
    <source>
        <dbReference type="ARBA" id="ARBA00022553"/>
    </source>
</evidence>
<dbReference type="SUPFAM" id="SSF101690">
    <property type="entry name" value="PAZ domain"/>
    <property type="match status" value="1"/>
</dbReference>
<dbReference type="SUPFAM" id="SSF52540">
    <property type="entry name" value="P-loop containing nucleoside triphosphate hydrolases"/>
    <property type="match status" value="1"/>
</dbReference>
<keyword evidence="7" id="KW-0597">Phosphoprotein</keyword>
<dbReference type="SMART" id="SM00949">
    <property type="entry name" value="PAZ"/>
    <property type="match status" value="1"/>
</dbReference>
<dbReference type="SMART" id="SM00535">
    <property type="entry name" value="RIBOc"/>
    <property type="match status" value="2"/>
</dbReference>
<dbReference type="InterPro" id="IPR036872">
    <property type="entry name" value="CH_dom_sf"/>
</dbReference>
<feature type="compositionally biased region" description="Acidic residues" evidence="23">
    <location>
        <begin position="1134"/>
        <end position="1145"/>
    </location>
</feature>
<dbReference type="InterPro" id="IPR036085">
    <property type="entry name" value="PAZ_dom_sf"/>
</dbReference>
<comment type="cofactor">
    <cofactor evidence="3">
        <name>Mg(2+)</name>
        <dbReference type="ChEBI" id="CHEBI:18420"/>
    </cofactor>
</comment>
<dbReference type="InterPro" id="IPR003100">
    <property type="entry name" value="PAZ_dom"/>
</dbReference>
<dbReference type="PROSITE" id="PS50021">
    <property type="entry name" value="CH"/>
    <property type="match status" value="1"/>
</dbReference>
<dbReference type="PROSITE" id="PS00020">
    <property type="entry name" value="ACTININ_2"/>
    <property type="match status" value="1"/>
</dbReference>
<evidence type="ECO:0000256" key="8">
    <source>
        <dbReference type="ARBA" id="ARBA00022722"/>
    </source>
</evidence>
<dbReference type="InterPro" id="IPR048512">
    <property type="entry name" value="Dicer_platform"/>
</dbReference>
<dbReference type="Pfam" id="PF00307">
    <property type="entry name" value="CH"/>
    <property type="match status" value="1"/>
</dbReference>
<dbReference type="Pfam" id="PF02170">
    <property type="entry name" value="PAZ"/>
    <property type="match status" value="1"/>
</dbReference>
<dbReference type="Pfam" id="PF03368">
    <property type="entry name" value="Dicer_dimer"/>
    <property type="match status" value="1"/>
</dbReference>
<dbReference type="GO" id="GO:0030422">
    <property type="term" value="P:siRNA processing"/>
    <property type="evidence" value="ECO:0007669"/>
    <property type="project" value="InterPro"/>
</dbReference>
<feature type="domain" description="Helicase C-terminal" evidence="29">
    <location>
        <begin position="1153"/>
        <end position="1322"/>
    </location>
</feature>
<dbReference type="Pfam" id="PF00271">
    <property type="entry name" value="Helicase_C"/>
    <property type="match status" value="1"/>
</dbReference>
<dbReference type="SMART" id="SM00490">
    <property type="entry name" value="HELICc"/>
    <property type="match status" value="1"/>
</dbReference>
<dbReference type="PROSITE" id="PS50137">
    <property type="entry name" value="DS_RBD"/>
    <property type="match status" value="1"/>
</dbReference>
<keyword evidence="8" id="KW-0540">Nuclease</keyword>
<dbReference type="GO" id="GO:0005737">
    <property type="term" value="C:cytoplasm"/>
    <property type="evidence" value="ECO:0007669"/>
    <property type="project" value="UniProtKB-SubCell"/>
</dbReference>
<dbReference type="EC" id="3.1.26.3" evidence="5"/>
<feature type="domain" description="PAZ" evidence="27">
    <location>
        <begin position="1543"/>
        <end position="1657"/>
    </location>
</feature>
<dbReference type="InterPro" id="IPR014720">
    <property type="entry name" value="dsRBD_dom"/>
</dbReference>
<evidence type="ECO:0000259" key="28">
    <source>
        <dbReference type="PROSITE" id="PS51192"/>
    </source>
</evidence>
<feature type="non-terminal residue" evidence="31">
    <location>
        <position position="1"/>
    </location>
</feature>
<feature type="compositionally biased region" description="Acidic residues" evidence="23">
    <location>
        <begin position="2031"/>
        <end position="2048"/>
    </location>
</feature>
<keyword evidence="17 22" id="KW-0694">RNA-binding</keyword>
<keyword evidence="16" id="KW-0460">Magnesium</keyword>
<evidence type="ECO:0000256" key="18">
    <source>
        <dbReference type="ARBA" id="ARBA00023158"/>
    </source>
</evidence>
<organism evidence="31 32">
    <name type="scientific">Polypterus senegalus</name>
    <name type="common">Senegal bichir</name>
    <dbReference type="NCBI Taxonomy" id="55291"/>
    <lineage>
        <taxon>Eukaryota</taxon>
        <taxon>Metazoa</taxon>
        <taxon>Chordata</taxon>
        <taxon>Craniata</taxon>
        <taxon>Vertebrata</taxon>
        <taxon>Euteleostomi</taxon>
        <taxon>Actinopterygii</taxon>
        <taxon>Polypteriformes</taxon>
        <taxon>Polypteridae</taxon>
        <taxon>Polypterus</taxon>
    </lineage>
</organism>
<keyword evidence="20" id="KW-0464">Manganese</keyword>
<dbReference type="FunFam" id="1.10.418.10:FF:000057">
    <property type="entry name" value="Calmin"/>
    <property type="match status" value="1"/>
</dbReference>
<feature type="domain" description="RNase III" evidence="26">
    <location>
        <begin position="1911"/>
        <end position="1987"/>
    </location>
</feature>
<evidence type="ECO:0000256" key="6">
    <source>
        <dbReference type="ARBA" id="ARBA00022490"/>
    </source>
</evidence>
<evidence type="ECO:0000256" key="13">
    <source>
        <dbReference type="ARBA" id="ARBA00022801"/>
    </source>
</evidence>
<keyword evidence="14" id="KW-0347">Helicase</keyword>
<dbReference type="GO" id="GO:0070578">
    <property type="term" value="C:RISC-loading complex"/>
    <property type="evidence" value="ECO:0007669"/>
    <property type="project" value="TreeGrafter"/>
</dbReference>
<reference evidence="31 32" key="1">
    <citation type="journal article" date="2021" name="Cell">
        <title>Tracing the genetic footprints of vertebrate landing in non-teleost ray-finned fishes.</title>
        <authorList>
            <person name="Bi X."/>
            <person name="Wang K."/>
            <person name="Yang L."/>
            <person name="Pan H."/>
            <person name="Jiang H."/>
            <person name="Wei Q."/>
            <person name="Fang M."/>
            <person name="Yu H."/>
            <person name="Zhu C."/>
            <person name="Cai Y."/>
            <person name="He Y."/>
            <person name="Gan X."/>
            <person name="Zeng H."/>
            <person name="Yu D."/>
            <person name="Zhu Y."/>
            <person name="Jiang H."/>
            <person name="Qiu Q."/>
            <person name="Yang H."/>
            <person name="Zhang Y.E."/>
            <person name="Wang W."/>
            <person name="Zhu M."/>
            <person name="He S."/>
            <person name="Zhang G."/>
        </authorList>
    </citation>
    <scope>NUCLEOTIDE SEQUENCE [LARGE SCALE GENOMIC DNA]</scope>
    <source>
        <strain evidence="31">Bchr_013</strain>
    </source>
</reference>
<dbReference type="PANTHER" id="PTHR14950:SF37">
    <property type="entry name" value="ENDORIBONUCLEASE DICER"/>
    <property type="match status" value="1"/>
</dbReference>
<evidence type="ECO:0000256" key="21">
    <source>
        <dbReference type="ARBA" id="ARBA00035116"/>
    </source>
</evidence>
<dbReference type="InterPro" id="IPR014001">
    <property type="entry name" value="Helicase_ATP-bd"/>
</dbReference>
<dbReference type="InterPro" id="IPR001715">
    <property type="entry name" value="CH_dom"/>
</dbReference>
<name>A0A8X7XNN9_POLSE</name>
<dbReference type="Gene3D" id="2.170.260.10">
    <property type="entry name" value="paz domain"/>
    <property type="match status" value="1"/>
</dbReference>
<dbReference type="SUPFAM" id="SSF47576">
    <property type="entry name" value="Calponin-homology domain, CH-domain"/>
    <property type="match status" value="1"/>
</dbReference>
<evidence type="ECO:0000259" key="30">
    <source>
        <dbReference type="PROSITE" id="PS51327"/>
    </source>
</evidence>
<dbReference type="CDD" id="cd15903">
    <property type="entry name" value="Dicer_PBD"/>
    <property type="match status" value="1"/>
</dbReference>
<dbReference type="Gene3D" id="3.30.160.20">
    <property type="match status" value="1"/>
</dbReference>
<evidence type="ECO:0000256" key="3">
    <source>
        <dbReference type="ARBA" id="ARBA00001946"/>
    </source>
</evidence>
<dbReference type="PROSITE" id="PS50821">
    <property type="entry name" value="PAZ"/>
    <property type="match status" value="1"/>
</dbReference>
<evidence type="ECO:0000256" key="2">
    <source>
        <dbReference type="ARBA" id="ARBA00001936"/>
    </source>
</evidence>
<evidence type="ECO:0000256" key="10">
    <source>
        <dbReference type="ARBA" id="ARBA00022737"/>
    </source>
</evidence>
<dbReference type="PROSITE" id="PS00517">
    <property type="entry name" value="RNASE_3_1"/>
    <property type="match status" value="1"/>
</dbReference>
<dbReference type="GO" id="GO:0005634">
    <property type="term" value="C:nucleus"/>
    <property type="evidence" value="ECO:0007669"/>
    <property type="project" value="TreeGrafter"/>
</dbReference>
<dbReference type="Gene3D" id="3.30.160.380">
    <property type="entry name" value="Dicer dimerisation domain"/>
    <property type="match status" value="1"/>
</dbReference>
<dbReference type="EMBL" id="JAATIS010000094">
    <property type="protein sequence ID" value="KAG2470514.1"/>
    <property type="molecule type" value="Genomic_DNA"/>
</dbReference>
<evidence type="ECO:0000256" key="17">
    <source>
        <dbReference type="ARBA" id="ARBA00022884"/>
    </source>
</evidence>
<keyword evidence="10" id="KW-0677">Repeat</keyword>
<proteinExistence type="inferred from homology"/>
<dbReference type="Gene3D" id="1.10.418.10">
    <property type="entry name" value="Calponin-like domain"/>
    <property type="match status" value="2"/>
</dbReference>
<dbReference type="Pfam" id="PF20931">
    <property type="entry name" value="Dicer_platform"/>
    <property type="match status" value="1"/>
</dbReference>
<dbReference type="InterPro" id="IPR048513">
    <property type="entry name" value="Dicer_PBD"/>
</dbReference>
<dbReference type="GO" id="GO:0046872">
    <property type="term" value="F:metal ion binding"/>
    <property type="evidence" value="ECO:0007669"/>
    <property type="project" value="UniProtKB-KW"/>
</dbReference>
<feature type="non-terminal residue" evidence="31">
    <location>
        <position position="2523"/>
    </location>
</feature>
<comment type="cofactor">
    <cofactor evidence="2">
        <name>Mn(2+)</name>
        <dbReference type="ChEBI" id="CHEBI:29035"/>
    </cofactor>
</comment>
<dbReference type="Pfam" id="PF20932">
    <property type="entry name" value="Dicer_dsRBD"/>
    <property type="match status" value="1"/>
</dbReference>
<keyword evidence="9" id="KW-0479">Metal-binding</keyword>
<evidence type="ECO:0000259" key="25">
    <source>
        <dbReference type="PROSITE" id="PS50137"/>
    </source>
</evidence>
<dbReference type="CDD" id="cd00593">
    <property type="entry name" value="RIBOc"/>
    <property type="match status" value="2"/>
</dbReference>
<comment type="caution">
    <text evidence="31">The sequence shown here is derived from an EMBL/GenBank/DDBJ whole genome shotgun (WGS) entry which is preliminary data.</text>
</comment>
<evidence type="ECO:0000256" key="12">
    <source>
        <dbReference type="ARBA" id="ARBA00022759"/>
    </source>
</evidence>
<dbReference type="InterPro" id="IPR001650">
    <property type="entry name" value="Helicase_C-like"/>
</dbReference>
<evidence type="ECO:0000256" key="20">
    <source>
        <dbReference type="ARBA" id="ARBA00023211"/>
    </source>
</evidence>
<dbReference type="GO" id="GO:0004386">
    <property type="term" value="F:helicase activity"/>
    <property type="evidence" value="ECO:0007669"/>
    <property type="project" value="UniProtKB-KW"/>
</dbReference>
<evidence type="ECO:0000313" key="32">
    <source>
        <dbReference type="Proteomes" id="UP000886611"/>
    </source>
</evidence>
<evidence type="ECO:0000259" key="26">
    <source>
        <dbReference type="PROSITE" id="PS50142"/>
    </source>
</evidence>
<feature type="region of interest" description="Disordered" evidence="23">
    <location>
        <begin position="2016"/>
        <end position="2054"/>
    </location>
</feature>
<dbReference type="GO" id="GO:0003723">
    <property type="term" value="F:RNA binding"/>
    <property type="evidence" value="ECO:0007669"/>
    <property type="project" value="UniProtKB-UniRule"/>
</dbReference>
<evidence type="ECO:0000256" key="15">
    <source>
        <dbReference type="ARBA" id="ARBA00022840"/>
    </source>
</evidence>
<feature type="domain" description="Calponin-homology (CH)" evidence="24">
    <location>
        <begin position="137"/>
        <end position="241"/>
    </location>
</feature>
<evidence type="ECO:0000256" key="5">
    <source>
        <dbReference type="ARBA" id="ARBA00012177"/>
    </source>
</evidence>
<feature type="domain" description="Dicer dsRNA-binding fold" evidence="30">
    <location>
        <begin position="1350"/>
        <end position="1443"/>
    </location>
</feature>
<dbReference type="FunFam" id="3.30.160.20:FF:000015">
    <property type="entry name" value="endoribonuclease Dicer"/>
    <property type="match status" value="1"/>
</dbReference>
<dbReference type="Gene3D" id="3.40.50.300">
    <property type="entry name" value="P-loop containing nucleotide triphosphate hydrolases"/>
    <property type="match status" value="2"/>
</dbReference>
<dbReference type="InterPro" id="IPR044441">
    <property type="entry name" value="DICER_DSRM"/>
</dbReference>
<dbReference type="FunFam" id="1.10.1520.10:FF:000023">
    <property type="entry name" value="Endoribonuclease dcr-1"/>
    <property type="match status" value="1"/>
</dbReference>
<dbReference type="GO" id="GO:0051239">
    <property type="term" value="P:regulation of multicellular organismal process"/>
    <property type="evidence" value="ECO:0007669"/>
    <property type="project" value="UniProtKB-ARBA"/>
</dbReference>
<dbReference type="InterPro" id="IPR000999">
    <property type="entry name" value="RNase_III_dom"/>
</dbReference>
<evidence type="ECO:0000256" key="14">
    <source>
        <dbReference type="ARBA" id="ARBA00022806"/>
    </source>
</evidence>
<dbReference type="GO" id="GO:0004525">
    <property type="term" value="F:ribonuclease III activity"/>
    <property type="evidence" value="ECO:0007669"/>
    <property type="project" value="UniProtKB-EC"/>
</dbReference>
<comment type="similarity">
    <text evidence="21 22">Belongs to the helicase family. Dicer subfamily.</text>
</comment>
<dbReference type="InterPro" id="IPR036389">
    <property type="entry name" value="RNase_III_sf"/>
</dbReference>
<dbReference type="Pfam" id="PF00636">
    <property type="entry name" value="Ribonuclease_3"/>
    <property type="match status" value="2"/>
</dbReference>
<feature type="domain" description="RNase III" evidence="26">
    <location>
        <begin position="2267"/>
        <end position="2425"/>
    </location>
</feature>
<dbReference type="CDD" id="cd18802">
    <property type="entry name" value="SF2_C_dicer"/>
    <property type="match status" value="1"/>
</dbReference>
<evidence type="ECO:0000259" key="24">
    <source>
        <dbReference type="PROSITE" id="PS50021"/>
    </source>
</evidence>
<keyword evidence="19" id="KW-0009">Actin-binding</keyword>
<dbReference type="GO" id="GO:0006309">
    <property type="term" value="P:apoptotic DNA fragmentation"/>
    <property type="evidence" value="ECO:0007669"/>
    <property type="project" value="TreeGrafter"/>
</dbReference>
<dbReference type="GO" id="GO:0016441">
    <property type="term" value="P:post-transcriptional gene silencing"/>
    <property type="evidence" value="ECO:0007669"/>
    <property type="project" value="UniProtKB-ARBA"/>
</dbReference>
<evidence type="ECO:0000256" key="19">
    <source>
        <dbReference type="ARBA" id="ARBA00023203"/>
    </source>
</evidence>
<dbReference type="FunFam" id="2.170.260.10:FF:000002">
    <property type="entry name" value="Putative Endoribonuclease Dicer"/>
    <property type="match status" value="1"/>
</dbReference>
<comment type="catalytic activity">
    <reaction evidence="1">
        <text>Endonucleolytic cleavage to 5'-phosphomonoester.</text>
        <dbReference type="EC" id="3.1.26.3"/>
    </reaction>
</comment>
<dbReference type="SMART" id="SM00033">
    <property type="entry name" value="CH"/>
    <property type="match status" value="1"/>
</dbReference>
<keyword evidence="6" id="KW-0963">Cytoplasm</keyword>
<keyword evidence="18" id="KW-0943">RNA-mediated gene silencing</keyword>
<keyword evidence="32" id="KW-1185">Reference proteome</keyword>
<evidence type="ECO:0000256" key="16">
    <source>
        <dbReference type="ARBA" id="ARBA00022842"/>
    </source>
</evidence>
<keyword evidence="13" id="KW-0378">Hydrolase</keyword>
<dbReference type="InterPro" id="IPR027417">
    <property type="entry name" value="P-loop_NTPase"/>
</dbReference>
<sequence>MWQKDCPCGLNSSSCSTPWRHLRIATGLHQTPTPMRPCGSPRHYYNPGRLPSSVPEECNPPLSVTDLFLDIQDGKILMALVEELSGCKLVKLVSIDAADIADGNPSIVLGLVWNIILFFQQPNNNETQNEPPHDQLTCAHHTIFESKERRTSRYGVAVQDFGKSWKSGLAFLAIIKAIDSSLVDVKEALCKPPRENLEDAFRIAKDSLGIPRLLEPEDVMINTPDEQSIMTYVSQFLEHFPELEDDEVSEVLQKSLSLVNPESVVDEERMNGLSQNPERPYVVRNDWIPPPPKILISSMSDDIKQASFPTCQTPDEEHFNFWPSEEDTSGNIPIATELRNRSDLFLELEKQAPVPVCGAFSSETSPICSAENSSDIDVEWNGIDQQQYGDGECSSNVSPLNELHMPYVEIEQCRTDDQVTNSTSTKEPDNSVDFVTYKSHFKDSHDYEETYEMSNIMRNKLPSEEDEAYKYILELSTEKALQNGSPEFCDEQDHPCIKDQTIHPTKDILISEQSAEDKIIVRQTASDISTFSEESCTFMLKPLQSVESTGAIAKETHNDKEPMTTPSGQASLNNINQDEIEGKTRSSSVSVIPLDLVYYPHYDVAISDVIKAFSEPTIDLNLPKDKNHNLAGDLASDISANQNSKEDVQMMVHFNRVSSQDVSPGEEHNETVECEQYTEETAGAEQISSDLNSTSAQALVEVDPGASIVKSSSDEFELLESNRHVDNETLEEITYQSISLHDQANIKEDFQVSEKEYWGTQLSISKSNCAVDTMEEELRIKNEEMDLEYTENGSTSLVEHDDSEEHPKDIPHPEMKSLKYFQNLMKIYLATSGCYHLGDELTEVQNMMKPKNCEKWAFSNLPKSETVLVMTCHIFLHILRNGFLLLDKINLLVFDECHLAIMDHPFREIMKICENYPSSPRILGLTASILNGKCDPSELEEKIQNLEKILKSNAETATDLVVLDRYSSQPREVVLDCGPYMDKSGLCERLLNELDEALNFLNDCNLSILHEDKDPTFISKQVLNDCRSVLTVLGPWCADKVAGIMVRELQKYIKHEQEELNRKFLLFTDTILRKIHALCEEHFSPTSLDLKFVTPKVIKLLEILHEYKPFERQQFESVEWYNNRNQDNYVSWSDSEDDDEDEETEEKEKPEANFPSPFTNILCGIIFVERRYTAVVLNRLIKEAGKQDPELAYISSNFITGHSIGKNQPRNKQMEVEFRKQEEVLRKFRAHETNLLIATSIVEEGVDIPKCNLVVRFDLPTEYRSYVQSKGRARAPLSNFVMLADSDKTKAFEEDLKTYKAIEKILRNKCSKSADYNEFEIEPVVDDDNILPPYVLRTEDGSPRVTINTAIGHVNRYCARLPSDPFTHLAPKCKTVEVQDGFYRSTLYLPINSPLRVPITIPECLRESYPVPDQPCYLYVIGMVLTTPLPDELNFRRRKLYPPEDTTRCFGILTAKPIPRIPHFPVYTRSGEVTISIELQKSGFTLSAQQLELITRLHQYIFSHILRLEKPALEFRPAEADAAYCVLPLNVVEGSNILDLDFKFMEDIEKSEARIGIPNTQYTKENPFAFKLEDYQDAVIIPRYRNFDQPHRFYVADVYTDLTPLSKFPSPEYETFAEYYKTKYNLDLSNLNQPLLDVDHTSSRLNLLTPRHLNQKGKALPLSSAEKRKAKWESLQNKQLAIPAMLYLMLKVITGHLTTGFNPLANEEVRYPNLDFGWKKTIDCKTFISSPSTCTEENENYCKHSITVAPDNAANQGANVETCMCERFTLTPMNFKAPSELSSDINKPIAFFEENGALICAENLTNGNTVEAEHSASQFYSCKSEIPSQSTTSVPMPTSCSIENQPKPSFECTVMDNCIYGYSKKSTSESCLEVATLARYLAPLTVSENSELAVIPVNGDSPKTFGPNPGLILQALTLSNASDGFNLERLEMLGDSFLKHAITTYLFCTYPDAHEGRLSYMRSKKVSNCNLYRLGKKKGLPSRMVVSIFDPPVNWLPPGYVVNQDKSTTDKLNADEMMGKQHLSNGRSGDEYDDEEEEDEDDEDDDDDLMWKESKDEVNVEDDLEYYQEHIRFIDNMLIGSGAFGKKISLSPFPSAESSCEWKAPKKSSLSNVQFSSDNDEFDYSSWDAMCYLDPSKAAEEDDFVVGFWNPSEENCGTDTGKQSISYDLHSEQCIADKSIADCVEALLGCYLTSCGERAAQLFLCSLGLKVLPVVKSNRVLDGATSHNKPITDSEKDVQYDWLRIPPRCVFDHPNAEKTLSHLIAGFENFEKKINYTFINKAYLLQAFTHASYHYNTITDCYQRLEFLGDAILDYLITKHLYEDPRQHSPGVLTDLRSALVNNTIFASLAVKYDYHKYFKAVSPELFHVIDDFVQFQLEKNEMQGMDSELRRSEEDEEKEEDIEVPKAMGDIFESLAGAIYMDSGMSLETVWQVYFPMMRPLIEKFSANVPRSPVRELLEMEPETAKFSPAERTYDGKVRVTVEVVGKGKFKGVGRSYRIAKSAAARRALRSLKANQPQVQSS</sequence>